<accession>A0A9Q0BKP7</accession>
<proteinExistence type="predicted"/>
<dbReference type="Proteomes" id="UP001059596">
    <property type="component" value="Unassembled WGS sequence"/>
</dbReference>
<evidence type="ECO:0000313" key="3">
    <source>
        <dbReference type="Proteomes" id="UP001059596"/>
    </source>
</evidence>
<evidence type="ECO:0000256" key="1">
    <source>
        <dbReference type="SAM" id="MobiDB-lite"/>
    </source>
</evidence>
<evidence type="ECO:0000313" key="2">
    <source>
        <dbReference type="EMBL" id="KAI8036047.1"/>
    </source>
</evidence>
<gene>
    <name evidence="2" type="ORF">M5D96_011141</name>
</gene>
<organism evidence="2 3">
    <name type="scientific">Drosophila gunungcola</name>
    <name type="common">fruit fly</name>
    <dbReference type="NCBI Taxonomy" id="103775"/>
    <lineage>
        <taxon>Eukaryota</taxon>
        <taxon>Metazoa</taxon>
        <taxon>Ecdysozoa</taxon>
        <taxon>Arthropoda</taxon>
        <taxon>Hexapoda</taxon>
        <taxon>Insecta</taxon>
        <taxon>Pterygota</taxon>
        <taxon>Neoptera</taxon>
        <taxon>Endopterygota</taxon>
        <taxon>Diptera</taxon>
        <taxon>Brachycera</taxon>
        <taxon>Muscomorpha</taxon>
        <taxon>Ephydroidea</taxon>
        <taxon>Drosophilidae</taxon>
        <taxon>Drosophila</taxon>
        <taxon>Sophophora</taxon>
    </lineage>
</organism>
<feature type="non-terminal residue" evidence="2">
    <location>
        <position position="108"/>
    </location>
</feature>
<keyword evidence="3" id="KW-1185">Reference proteome</keyword>
<protein>
    <submittedName>
        <fullName evidence="2">Uncharacterized protein</fullName>
    </submittedName>
</protein>
<feature type="region of interest" description="Disordered" evidence="1">
    <location>
        <begin position="68"/>
        <end position="98"/>
    </location>
</feature>
<comment type="caution">
    <text evidence="2">The sequence shown here is derived from an EMBL/GenBank/DDBJ whole genome shotgun (WGS) entry which is preliminary data.</text>
</comment>
<feature type="compositionally biased region" description="Basic residues" evidence="1">
    <location>
        <begin position="71"/>
        <end position="80"/>
    </location>
</feature>
<name>A0A9Q0BKP7_9MUSC</name>
<dbReference type="EMBL" id="JAMKOV010000024">
    <property type="protein sequence ID" value="KAI8036047.1"/>
    <property type="molecule type" value="Genomic_DNA"/>
</dbReference>
<feature type="compositionally biased region" description="Pro residues" evidence="1">
    <location>
        <begin position="82"/>
        <end position="93"/>
    </location>
</feature>
<reference evidence="2" key="1">
    <citation type="journal article" date="2023" name="Genome Biol. Evol.">
        <title>Long-read-based Genome Assembly of Drosophila gunungcola Reveals Fewer Chemosensory Genes in Flower-breeding Species.</title>
        <authorList>
            <person name="Negi A."/>
            <person name="Liao B.Y."/>
            <person name="Yeh S.D."/>
        </authorList>
    </citation>
    <scope>NUCLEOTIDE SEQUENCE</scope>
    <source>
        <strain evidence="2">Sukarami</strain>
    </source>
</reference>
<dbReference type="AlphaFoldDB" id="A0A9Q0BKP7"/>
<sequence length="108" mass="12507">MSFYLPMASVSWTCCYCCSVARQNRPIIPHRRHPRRQVCSSPRSPRVGHLHPLRNFFLVGPGSLVAAPAIHPRHRRRSHHPLNPPPNRSPAHPPKSKTFSYLSLRYQW</sequence>